<gene>
    <name evidence="1" type="ORF">CDD81_814</name>
</gene>
<dbReference type="EMBL" id="NJET01000118">
    <property type="protein sequence ID" value="PHH61046.1"/>
    <property type="molecule type" value="Genomic_DNA"/>
</dbReference>
<dbReference type="AlphaFoldDB" id="A0A2C5Y048"/>
<protein>
    <submittedName>
        <fullName evidence="1">Uncharacterized protein</fullName>
    </submittedName>
</protein>
<comment type="caution">
    <text evidence="1">The sequence shown here is derived from an EMBL/GenBank/DDBJ whole genome shotgun (WGS) entry which is preliminary data.</text>
</comment>
<organism evidence="1 2">
    <name type="scientific">Ophiocordyceps australis</name>
    <dbReference type="NCBI Taxonomy" id="1399860"/>
    <lineage>
        <taxon>Eukaryota</taxon>
        <taxon>Fungi</taxon>
        <taxon>Dikarya</taxon>
        <taxon>Ascomycota</taxon>
        <taxon>Pezizomycotina</taxon>
        <taxon>Sordariomycetes</taxon>
        <taxon>Hypocreomycetidae</taxon>
        <taxon>Hypocreales</taxon>
        <taxon>Ophiocordycipitaceae</taxon>
        <taxon>Ophiocordyceps</taxon>
    </lineage>
</organism>
<keyword evidence="2" id="KW-1185">Reference proteome</keyword>
<evidence type="ECO:0000313" key="1">
    <source>
        <dbReference type="EMBL" id="PHH61046.1"/>
    </source>
</evidence>
<accession>A0A2C5Y048</accession>
<reference evidence="1 2" key="1">
    <citation type="submission" date="2017-06" db="EMBL/GenBank/DDBJ databases">
        <title>Ant-infecting Ophiocordyceps genomes reveal a high diversity of potential behavioral manipulation genes and a possible major role for enterotoxins.</title>
        <authorList>
            <person name="De Bekker C."/>
            <person name="Evans H.C."/>
            <person name="Brachmann A."/>
            <person name="Hughes D.P."/>
        </authorList>
    </citation>
    <scope>NUCLEOTIDE SEQUENCE [LARGE SCALE GENOMIC DNA]</scope>
    <source>
        <strain evidence="1 2">Map64</strain>
    </source>
</reference>
<dbReference type="Proteomes" id="UP000226192">
    <property type="component" value="Unassembled WGS sequence"/>
</dbReference>
<evidence type="ECO:0000313" key="2">
    <source>
        <dbReference type="Proteomes" id="UP000226192"/>
    </source>
</evidence>
<proteinExistence type="predicted"/>
<name>A0A2C5Y048_9HYPO</name>
<sequence length="75" mass="8425">MEYLEISAGASYNGHIGYWLSLASQAVASSTWWPTNNATSAQLERGLCFWPRSIHVCRRCLEVFFTVVAFPGRLV</sequence>